<evidence type="ECO:0000313" key="1">
    <source>
        <dbReference type="EMBL" id="KAF0689148.1"/>
    </source>
</evidence>
<dbReference type="AlphaFoldDB" id="A0A485LD49"/>
<evidence type="ECO:0000313" key="2">
    <source>
        <dbReference type="EMBL" id="VFT96134.1"/>
    </source>
</evidence>
<dbReference type="EMBL" id="CAADRA010006541">
    <property type="protein sequence ID" value="VFT96134.1"/>
    <property type="molecule type" value="Genomic_DNA"/>
</dbReference>
<evidence type="ECO:0000313" key="3">
    <source>
        <dbReference type="Proteomes" id="UP000332933"/>
    </source>
</evidence>
<accession>A0A485LD49</accession>
<dbReference type="EMBL" id="VJMH01006520">
    <property type="protein sequence ID" value="KAF0689148.1"/>
    <property type="molecule type" value="Genomic_DNA"/>
</dbReference>
<dbReference type="Proteomes" id="UP000332933">
    <property type="component" value="Unassembled WGS sequence"/>
</dbReference>
<dbReference type="OrthoDB" id="150239at2759"/>
<organism evidence="2 3">
    <name type="scientific">Aphanomyces stellatus</name>
    <dbReference type="NCBI Taxonomy" id="120398"/>
    <lineage>
        <taxon>Eukaryota</taxon>
        <taxon>Sar</taxon>
        <taxon>Stramenopiles</taxon>
        <taxon>Oomycota</taxon>
        <taxon>Saprolegniomycetes</taxon>
        <taxon>Saprolegniales</taxon>
        <taxon>Verrucalvaceae</taxon>
        <taxon>Aphanomyces</taxon>
    </lineage>
</organism>
<name>A0A485LD49_9STRA</name>
<protein>
    <submittedName>
        <fullName evidence="2">Aste57867_19420 protein</fullName>
    </submittedName>
</protein>
<dbReference type="GO" id="GO:0043291">
    <property type="term" value="C:RAVE complex"/>
    <property type="evidence" value="ECO:0007669"/>
    <property type="project" value="TreeGrafter"/>
</dbReference>
<reference evidence="1" key="2">
    <citation type="submission" date="2019-06" db="EMBL/GenBank/DDBJ databases">
        <title>Genomics analysis of Aphanomyces spp. identifies a new class of oomycete effector associated with host adaptation.</title>
        <authorList>
            <person name="Gaulin E."/>
        </authorList>
    </citation>
    <scope>NUCLEOTIDE SEQUENCE</scope>
    <source>
        <strain evidence="1">CBS 578.67</strain>
    </source>
</reference>
<keyword evidence="3" id="KW-1185">Reference proteome</keyword>
<dbReference type="InterPro" id="IPR028241">
    <property type="entry name" value="RAVE2/Rogdi"/>
</dbReference>
<gene>
    <name evidence="2" type="primary">Aste57867_19420</name>
    <name evidence="1" type="ORF">As57867_019356</name>
    <name evidence="2" type="ORF">ASTE57867_19420</name>
</gene>
<dbReference type="PANTHER" id="PTHR13618">
    <property type="entry name" value="LEUCINE ZIPPER CONTAINING TRANSCRIPTION FACTOR LZF1"/>
    <property type="match status" value="1"/>
</dbReference>
<proteinExistence type="predicted"/>
<sequence length="294" mass="33129">MGIADEEAELVREMIEFLERGVPEVLIHAHHQLENAERRWIRMEAQEEETGKSMKAKVKVEGHLIADAEIEVNLRRGYLVNVKLQQRCVLDQLLEFHRILQSQYRHMEHITQALRTQLPALPSDDHGAGDGNLPAVGTLVHHVVEELSNLCQELRKGGYAVRLPSKRRFPYCTQLDHAFQPPLPSDMLVDFSVHQARLLIDAFVLTPSTKPVDDVLSAASKKEFVGQVTIFRGQTVEVVKQTSVTMDLPGLDDMLTSLDTVVARLLHVRDQGDALLQCYTMPPTTSFCRLSVDA</sequence>
<dbReference type="Pfam" id="PF10259">
    <property type="entry name" value="Rogdi_lz"/>
    <property type="match status" value="1"/>
</dbReference>
<dbReference type="PANTHER" id="PTHR13618:SF1">
    <property type="entry name" value="PROTEIN ROGDI HOMOLOG"/>
    <property type="match status" value="1"/>
</dbReference>
<reference evidence="2 3" key="1">
    <citation type="submission" date="2019-03" db="EMBL/GenBank/DDBJ databases">
        <authorList>
            <person name="Gaulin E."/>
            <person name="Dumas B."/>
        </authorList>
    </citation>
    <scope>NUCLEOTIDE SEQUENCE [LARGE SCALE GENOMIC DNA]</scope>
    <source>
        <strain evidence="2">CBS 568.67</strain>
    </source>
</reference>